<dbReference type="GO" id="GO:0030416">
    <property type="term" value="P:methylamine metabolic process"/>
    <property type="evidence" value="ECO:0007669"/>
    <property type="project" value="InterPro"/>
</dbReference>
<evidence type="ECO:0000256" key="5">
    <source>
        <dbReference type="SAM" id="Phobius"/>
    </source>
</evidence>
<comment type="caution">
    <text evidence="7">The sequence shown here is derived from an EMBL/GenBank/DDBJ whole genome shotgun (WGS) entry which is preliminary data.</text>
</comment>
<dbReference type="RefSeq" id="WP_197001285.1">
    <property type="nucleotide sequence ID" value="NZ_BONS01000045.1"/>
</dbReference>
<gene>
    <name evidence="7" type="ORF">IW245_000188</name>
</gene>
<dbReference type="GO" id="GO:0016020">
    <property type="term" value="C:membrane"/>
    <property type="evidence" value="ECO:0007669"/>
    <property type="project" value="UniProtKB-SubCell"/>
</dbReference>
<dbReference type="AlphaFoldDB" id="A0A8J7GGK2"/>
<comment type="subcellular location">
    <subcellularLocation>
        <location evidence="1">Membrane</location>
        <topology evidence="1">Multi-pass membrane protein</topology>
    </subcellularLocation>
</comment>
<dbReference type="EMBL" id="JADOUF010000001">
    <property type="protein sequence ID" value="MBG6133994.1"/>
    <property type="molecule type" value="Genomic_DNA"/>
</dbReference>
<feature type="transmembrane region" description="Helical" evidence="5">
    <location>
        <begin position="139"/>
        <end position="160"/>
    </location>
</feature>
<reference evidence="7" key="1">
    <citation type="submission" date="2020-11" db="EMBL/GenBank/DDBJ databases">
        <title>Sequencing the genomes of 1000 actinobacteria strains.</title>
        <authorList>
            <person name="Klenk H.-P."/>
        </authorList>
    </citation>
    <scope>NUCLEOTIDE SEQUENCE</scope>
    <source>
        <strain evidence="7">DSM 45356</strain>
    </source>
</reference>
<proteinExistence type="predicted"/>
<feature type="domain" description="Methylamine utilisation protein MauE" evidence="6">
    <location>
        <begin position="3"/>
        <end position="132"/>
    </location>
</feature>
<keyword evidence="4 5" id="KW-0472">Membrane</keyword>
<evidence type="ECO:0000256" key="1">
    <source>
        <dbReference type="ARBA" id="ARBA00004141"/>
    </source>
</evidence>
<dbReference type="Proteomes" id="UP000622552">
    <property type="component" value="Unassembled WGS sequence"/>
</dbReference>
<organism evidence="7 8">
    <name type="scientific">Longispora fulva</name>
    <dbReference type="NCBI Taxonomy" id="619741"/>
    <lineage>
        <taxon>Bacteria</taxon>
        <taxon>Bacillati</taxon>
        <taxon>Actinomycetota</taxon>
        <taxon>Actinomycetes</taxon>
        <taxon>Micromonosporales</taxon>
        <taxon>Micromonosporaceae</taxon>
        <taxon>Longispora</taxon>
    </lineage>
</organism>
<evidence type="ECO:0000256" key="2">
    <source>
        <dbReference type="ARBA" id="ARBA00022692"/>
    </source>
</evidence>
<evidence type="ECO:0000259" key="6">
    <source>
        <dbReference type="Pfam" id="PF07291"/>
    </source>
</evidence>
<dbReference type="InterPro" id="IPR009908">
    <property type="entry name" value="Methylamine_util_MauE"/>
</dbReference>
<sequence length="173" mass="17201">MVFTCVTLRALLVGVLALAAIGKLRSRDRLRAFAASVAALGRIPPGAAGVLSPLVPCAELATAGLIAWPPTARLGCAAALAMLAGFTVVLAGTLARGSPAPCNCFGGSAEPVRAGHLARNGLLLLAAGSGLLLSDAAPVPAVAGVLVLGLALGTGAAFLVSRWDDLHRLLTTH</sequence>
<evidence type="ECO:0000256" key="4">
    <source>
        <dbReference type="ARBA" id="ARBA00023136"/>
    </source>
</evidence>
<name>A0A8J7GGK2_9ACTN</name>
<protein>
    <recommendedName>
        <fullName evidence="6">Methylamine utilisation protein MauE domain-containing protein</fullName>
    </recommendedName>
</protein>
<dbReference type="Pfam" id="PF07291">
    <property type="entry name" value="MauE"/>
    <property type="match status" value="1"/>
</dbReference>
<keyword evidence="3 5" id="KW-1133">Transmembrane helix</keyword>
<evidence type="ECO:0000313" key="7">
    <source>
        <dbReference type="EMBL" id="MBG6133994.1"/>
    </source>
</evidence>
<evidence type="ECO:0000313" key="8">
    <source>
        <dbReference type="Proteomes" id="UP000622552"/>
    </source>
</evidence>
<accession>A0A8J7GGK2</accession>
<evidence type="ECO:0000256" key="3">
    <source>
        <dbReference type="ARBA" id="ARBA00022989"/>
    </source>
</evidence>
<feature type="transmembrane region" description="Helical" evidence="5">
    <location>
        <begin position="72"/>
        <end position="95"/>
    </location>
</feature>
<keyword evidence="2 5" id="KW-0812">Transmembrane</keyword>
<keyword evidence="8" id="KW-1185">Reference proteome</keyword>